<dbReference type="InterPro" id="IPR003697">
    <property type="entry name" value="Maf-like"/>
</dbReference>
<protein>
    <recommendedName>
        <fullName evidence="5">Septum formation protein Maf</fullName>
    </recommendedName>
</protein>
<dbReference type="EMBL" id="CAKOGP040000291">
    <property type="protein sequence ID" value="CAJ1933660.1"/>
    <property type="molecule type" value="Genomic_DNA"/>
</dbReference>
<comment type="cofactor">
    <cofactor evidence="1">
        <name>a divalent metal cation</name>
        <dbReference type="ChEBI" id="CHEBI:60240"/>
    </cofactor>
</comment>
<keyword evidence="2" id="KW-0378">Hydrolase</keyword>
<dbReference type="PANTHER" id="PTHR43213:SF5">
    <property type="entry name" value="BIFUNCTIONAL DTTP_UTP PYROPHOSPHATASE_METHYLTRANSFERASE PROTEIN-RELATED"/>
    <property type="match status" value="1"/>
</dbReference>
<dbReference type="Pfam" id="PF02545">
    <property type="entry name" value="Maf"/>
    <property type="match status" value="1"/>
</dbReference>
<dbReference type="CDD" id="cd00555">
    <property type="entry name" value="Maf"/>
    <property type="match status" value="1"/>
</dbReference>
<comment type="caution">
    <text evidence="3">The sequence shown here is derived from an EMBL/GenBank/DDBJ whole genome shotgun (WGS) entry which is preliminary data.</text>
</comment>
<dbReference type="NCBIfam" id="TIGR00172">
    <property type="entry name" value="maf"/>
    <property type="match status" value="1"/>
</dbReference>
<proteinExistence type="inferred from homology"/>
<evidence type="ECO:0000313" key="3">
    <source>
        <dbReference type="EMBL" id="CAJ1933660.1"/>
    </source>
</evidence>
<accession>A0AAD2CFY0</accession>
<dbReference type="GO" id="GO:0047429">
    <property type="term" value="F:nucleoside triphosphate diphosphatase activity"/>
    <property type="evidence" value="ECO:0007669"/>
    <property type="project" value="InterPro"/>
</dbReference>
<dbReference type="Gene3D" id="3.90.950.10">
    <property type="match status" value="1"/>
</dbReference>
<gene>
    <name evidence="3" type="ORF">CYCCA115_LOCUS3404</name>
</gene>
<dbReference type="SUPFAM" id="SSF52972">
    <property type="entry name" value="ITPase-like"/>
    <property type="match status" value="1"/>
</dbReference>
<organism evidence="3 4">
    <name type="scientific">Cylindrotheca closterium</name>
    <dbReference type="NCBI Taxonomy" id="2856"/>
    <lineage>
        <taxon>Eukaryota</taxon>
        <taxon>Sar</taxon>
        <taxon>Stramenopiles</taxon>
        <taxon>Ochrophyta</taxon>
        <taxon>Bacillariophyta</taxon>
        <taxon>Bacillariophyceae</taxon>
        <taxon>Bacillariophycidae</taxon>
        <taxon>Bacillariales</taxon>
        <taxon>Bacillariaceae</taxon>
        <taxon>Cylindrotheca</taxon>
    </lineage>
</organism>
<reference evidence="3" key="1">
    <citation type="submission" date="2023-08" db="EMBL/GenBank/DDBJ databases">
        <authorList>
            <person name="Audoor S."/>
            <person name="Bilcke G."/>
        </authorList>
    </citation>
    <scope>NUCLEOTIDE SEQUENCE</scope>
</reference>
<dbReference type="PIRSF" id="PIRSF006305">
    <property type="entry name" value="Maf"/>
    <property type="match status" value="1"/>
</dbReference>
<keyword evidence="4" id="KW-1185">Reference proteome</keyword>
<evidence type="ECO:0008006" key="5">
    <source>
        <dbReference type="Google" id="ProtNLM"/>
    </source>
</evidence>
<dbReference type="AlphaFoldDB" id="A0AAD2CFY0"/>
<dbReference type="InterPro" id="IPR029001">
    <property type="entry name" value="ITPase-like_fam"/>
</dbReference>
<dbReference type="Proteomes" id="UP001295423">
    <property type="component" value="Unassembled WGS sequence"/>
</dbReference>
<evidence type="ECO:0000256" key="2">
    <source>
        <dbReference type="ARBA" id="ARBA00022801"/>
    </source>
</evidence>
<name>A0AAD2CFY0_9STRA</name>
<evidence type="ECO:0000256" key="1">
    <source>
        <dbReference type="ARBA" id="ARBA00001968"/>
    </source>
</evidence>
<sequence>MTLSSTELKARLSAESSPLLISLRDKLCAENNAIKEGKKACLVLASQSPRRREILDMMGLAGSYSCEPPPLDESSLQKELVQQDLHPTIYTKKLAEAKAHSLAAEHAGKERNTNIPVFYLGSDTVVDIDDKILEKPKNEEEAKQMLLKLSGQEHQVHTGVALYRLSSSCEISLLSSFTESAHVTFCNLSDADIDAYVASGEPMDKAGSYGIQGIGGQMVQSITGDFFTVMGLPMHQTSKHLARALMEE</sequence>
<dbReference type="PANTHER" id="PTHR43213">
    <property type="entry name" value="BIFUNCTIONAL DTTP/UTP PYROPHOSPHATASE/METHYLTRANSFERASE PROTEIN-RELATED"/>
    <property type="match status" value="1"/>
</dbReference>
<dbReference type="HAMAP" id="MF_00528">
    <property type="entry name" value="Maf"/>
    <property type="match status" value="1"/>
</dbReference>
<evidence type="ECO:0000313" key="4">
    <source>
        <dbReference type="Proteomes" id="UP001295423"/>
    </source>
</evidence>